<proteinExistence type="inferred from homology"/>
<evidence type="ECO:0000313" key="7">
    <source>
        <dbReference type="EMBL" id="MFN2975912.1"/>
    </source>
</evidence>
<dbReference type="HAMAP" id="MF_00171">
    <property type="entry name" value="TruA"/>
    <property type="match status" value="1"/>
</dbReference>
<dbReference type="PANTHER" id="PTHR11142">
    <property type="entry name" value="PSEUDOURIDYLATE SYNTHASE"/>
    <property type="match status" value="1"/>
</dbReference>
<dbReference type="SUPFAM" id="SSF55120">
    <property type="entry name" value="Pseudouridine synthase"/>
    <property type="match status" value="1"/>
</dbReference>
<protein>
    <recommendedName>
        <fullName evidence="4">tRNA pseudouridine synthase A</fullName>
        <ecNumber evidence="4">5.4.99.12</ecNumber>
    </recommendedName>
    <alternativeName>
        <fullName evidence="4">tRNA pseudouridine(38-40) synthase</fullName>
    </alternativeName>
    <alternativeName>
        <fullName evidence="4">tRNA pseudouridylate synthase I</fullName>
    </alternativeName>
    <alternativeName>
        <fullName evidence="4">tRNA-uridine isomerase I</fullName>
    </alternativeName>
</protein>
<dbReference type="Proteomes" id="UP001634747">
    <property type="component" value="Unassembled WGS sequence"/>
</dbReference>
<dbReference type="PANTHER" id="PTHR11142:SF0">
    <property type="entry name" value="TRNA PSEUDOURIDINE SYNTHASE-LIKE 1"/>
    <property type="match status" value="1"/>
</dbReference>
<gene>
    <name evidence="4 7" type="primary">truA</name>
    <name evidence="7" type="ORF">ACK2TP_09065</name>
</gene>
<feature type="active site" description="Nucleophile" evidence="4">
    <location>
        <position position="69"/>
    </location>
</feature>
<dbReference type="EC" id="5.4.99.12" evidence="4"/>
<comment type="caution">
    <text evidence="4">Lacks conserved residue(s) required for the propagation of feature annotation.</text>
</comment>
<evidence type="ECO:0000256" key="1">
    <source>
        <dbReference type="ARBA" id="ARBA00009375"/>
    </source>
</evidence>
<dbReference type="EMBL" id="JBJYXY010000001">
    <property type="protein sequence ID" value="MFN2975912.1"/>
    <property type="molecule type" value="Genomic_DNA"/>
</dbReference>
<keyword evidence="8" id="KW-1185">Reference proteome</keyword>
<comment type="catalytic activity">
    <reaction evidence="4 5">
        <text>uridine(38/39/40) in tRNA = pseudouridine(38/39/40) in tRNA</text>
        <dbReference type="Rhea" id="RHEA:22376"/>
        <dbReference type="Rhea" id="RHEA-COMP:10085"/>
        <dbReference type="Rhea" id="RHEA-COMP:10087"/>
        <dbReference type="ChEBI" id="CHEBI:65314"/>
        <dbReference type="ChEBI" id="CHEBI:65315"/>
        <dbReference type="EC" id="5.4.99.12"/>
    </reaction>
</comment>
<comment type="function">
    <text evidence="4">Formation of pseudouridine at positions 38, 39 and 40 in the anticodon stem and loop of transfer RNAs.</text>
</comment>
<evidence type="ECO:0000313" key="8">
    <source>
        <dbReference type="Proteomes" id="UP001634747"/>
    </source>
</evidence>
<evidence type="ECO:0000256" key="3">
    <source>
        <dbReference type="ARBA" id="ARBA00023235"/>
    </source>
</evidence>
<keyword evidence="3 4" id="KW-0413">Isomerase</keyword>
<feature type="domain" description="Pseudouridine synthase I TruA alpha/beta" evidence="6">
    <location>
        <begin position="168"/>
        <end position="278"/>
    </location>
</feature>
<feature type="domain" description="Pseudouridine synthase I TruA alpha/beta" evidence="6">
    <location>
        <begin position="26"/>
        <end position="118"/>
    </location>
</feature>
<comment type="subunit">
    <text evidence="4">Homodimer.</text>
</comment>
<name>A0ABW9KJG0_9BACT</name>
<comment type="caution">
    <text evidence="7">The sequence shown here is derived from an EMBL/GenBank/DDBJ whole genome shotgun (WGS) entry which is preliminary data.</text>
</comment>
<evidence type="ECO:0000256" key="2">
    <source>
        <dbReference type="ARBA" id="ARBA00022694"/>
    </source>
</evidence>
<dbReference type="PIRSF" id="PIRSF001430">
    <property type="entry name" value="tRNA_psdUrid_synth"/>
    <property type="match status" value="1"/>
</dbReference>
<evidence type="ECO:0000256" key="4">
    <source>
        <dbReference type="HAMAP-Rule" id="MF_00171"/>
    </source>
</evidence>
<evidence type="ECO:0000256" key="5">
    <source>
        <dbReference type="RuleBase" id="RU003792"/>
    </source>
</evidence>
<dbReference type="InterPro" id="IPR020103">
    <property type="entry name" value="PsdUridine_synth_cat_dom_sf"/>
</dbReference>
<evidence type="ECO:0000259" key="6">
    <source>
        <dbReference type="Pfam" id="PF01416"/>
    </source>
</evidence>
<dbReference type="NCBIfam" id="TIGR00071">
    <property type="entry name" value="hisT_truA"/>
    <property type="match status" value="1"/>
</dbReference>
<dbReference type="Gene3D" id="3.30.70.660">
    <property type="entry name" value="Pseudouridine synthase I, catalytic domain, C-terminal subdomain"/>
    <property type="match status" value="1"/>
</dbReference>
<organism evidence="7 8">
    <name type="scientific">Terriglobus aquaticus</name>
    <dbReference type="NCBI Taxonomy" id="940139"/>
    <lineage>
        <taxon>Bacteria</taxon>
        <taxon>Pseudomonadati</taxon>
        <taxon>Acidobacteriota</taxon>
        <taxon>Terriglobia</taxon>
        <taxon>Terriglobales</taxon>
        <taxon>Acidobacteriaceae</taxon>
        <taxon>Terriglobus</taxon>
    </lineage>
</organism>
<dbReference type="Pfam" id="PF01416">
    <property type="entry name" value="PseudoU_synth_1"/>
    <property type="match status" value="2"/>
</dbReference>
<reference evidence="7 8" key="1">
    <citation type="submission" date="2024-12" db="EMBL/GenBank/DDBJ databases">
        <authorList>
            <person name="Lee Y."/>
        </authorList>
    </citation>
    <scope>NUCLEOTIDE SEQUENCE [LARGE SCALE GENOMIC DNA]</scope>
    <source>
        <strain evidence="7 8">03SUJ4</strain>
    </source>
</reference>
<dbReference type="InterPro" id="IPR020094">
    <property type="entry name" value="TruA/RsuA/RluB/E/F_N"/>
</dbReference>
<feature type="binding site" evidence="4">
    <location>
        <position position="127"/>
    </location>
    <ligand>
        <name>substrate</name>
    </ligand>
</feature>
<dbReference type="InterPro" id="IPR001406">
    <property type="entry name" value="PsdUridine_synth_TruA"/>
</dbReference>
<accession>A0ABW9KJG0</accession>
<dbReference type="Gene3D" id="3.30.70.580">
    <property type="entry name" value="Pseudouridine synthase I, catalytic domain, N-terminal subdomain"/>
    <property type="match status" value="1"/>
</dbReference>
<dbReference type="InterPro" id="IPR020097">
    <property type="entry name" value="PsdUridine_synth_TruA_a/b_dom"/>
</dbReference>
<dbReference type="GO" id="GO:0160147">
    <property type="term" value="F:tRNA pseudouridine(38-40) synthase activity"/>
    <property type="evidence" value="ECO:0007669"/>
    <property type="project" value="UniProtKB-EC"/>
</dbReference>
<dbReference type="CDD" id="cd02570">
    <property type="entry name" value="PseudoU_synth_EcTruA"/>
    <property type="match status" value="1"/>
</dbReference>
<keyword evidence="2 4" id="KW-0819">tRNA processing</keyword>
<dbReference type="InterPro" id="IPR020095">
    <property type="entry name" value="PsdUridine_synth_TruA_C"/>
</dbReference>
<dbReference type="RefSeq" id="WP_263412582.1">
    <property type="nucleotide sequence ID" value="NZ_BAABBH010000001.1"/>
</dbReference>
<comment type="similarity">
    <text evidence="1 4 5">Belongs to the tRNA pseudouridine synthase TruA family.</text>
</comment>
<sequence>MEGAGTKAVFEGPQDATTRTWKLVLSYDGSDFCGWQVQPGRRTVQGDLQRVLREVLGEDILPQGSGRTDTGVHAEGQVVSVSLRSPIPPDRLQRALNRKLPGSVRVLSAEVVAPDFHARGRVAWKQYTYCIFRRRLPGSAEERICPPLLARSAWDCRWPLRVERMQAAAPDIVGPHDFRSFAARDPDRRDRKGATEEKSTVRTIFASSWSEERDLLLYRVAGSGFLHHMVRNLVGTFVEIGAGRRETASLPALLAAQDRRLAGATAPPQGLSLTRVVYQGDPEAGLYSVAQGAGA</sequence>